<reference evidence="2 3" key="1">
    <citation type="journal article" date="2021" name="BMC Genomics">
        <title>Datura genome reveals duplications of psychoactive alkaloid biosynthetic genes and high mutation rate following tissue culture.</title>
        <authorList>
            <person name="Rajewski A."/>
            <person name="Carter-House D."/>
            <person name="Stajich J."/>
            <person name="Litt A."/>
        </authorList>
    </citation>
    <scope>NUCLEOTIDE SEQUENCE [LARGE SCALE GENOMIC DNA]</scope>
    <source>
        <strain evidence="2">AR-01</strain>
    </source>
</reference>
<keyword evidence="3" id="KW-1185">Reference proteome</keyword>
<evidence type="ECO:0000256" key="1">
    <source>
        <dbReference type="SAM" id="Phobius"/>
    </source>
</evidence>
<evidence type="ECO:0000313" key="2">
    <source>
        <dbReference type="EMBL" id="MCE3050794.1"/>
    </source>
</evidence>
<organism evidence="2 3">
    <name type="scientific">Datura stramonium</name>
    <name type="common">Jimsonweed</name>
    <name type="synonym">Common thornapple</name>
    <dbReference type="NCBI Taxonomy" id="4076"/>
    <lineage>
        <taxon>Eukaryota</taxon>
        <taxon>Viridiplantae</taxon>
        <taxon>Streptophyta</taxon>
        <taxon>Embryophyta</taxon>
        <taxon>Tracheophyta</taxon>
        <taxon>Spermatophyta</taxon>
        <taxon>Magnoliopsida</taxon>
        <taxon>eudicotyledons</taxon>
        <taxon>Gunneridae</taxon>
        <taxon>Pentapetalae</taxon>
        <taxon>asterids</taxon>
        <taxon>lamiids</taxon>
        <taxon>Solanales</taxon>
        <taxon>Solanaceae</taxon>
        <taxon>Solanoideae</taxon>
        <taxon>Datureae</taxon>
        <taxon>Datura</taxon>
    </lineage>
</organism>
<keyword evidence="1" id="KW-0472">Membrane</keyword>
<dbReference type="Proteomes" id="UP000823775">
    <property type="component" value="Unassembled WGS sequence"/>
</dbReference>
<gene>
    <name evidence="2" type="ORF">HAX54_048190</name>
</gene>
<accession>A0ABS8WNR1</accession>
<name>A0ABS8WNR1_DATST</name>
<dbReference type="InterPro" id="IPR036410">
    <property type="entry name" value="HSP_DnaJ_Cys-rich_dom_sf"/>
</dbReference>
<dbReference type="EMBL" id="JACEIK010007913">
    <property type="protein sequence ID" value="MCE3050794.1"/>
    <property type="molecule type" value="Genomic_DNA"/>
</dbReference>
<proteinExistence type="predicted"/>
<keyword evidence="1" id="KW-0812">Transmembrane</keyword>
<feature type="transmembrane region" description="Helical" evidence="1">
    <location>
        <begin position="12"/>
        <end position="31"/>
    </location>
</feature>
<sequence>MIPPLLRTLATGSIVLVGGAIAISALTASVFRRQALIKKEKFGKLCLFCRGKGFYRCKLCKGNGTIRWSPLYDPVFVNPCVCPTCDGHKLEQKHGVYSKLDACTFVVNVYNGGNILSIVTDSSPDATHVAGMAAAFHPEEPLLNADTDAAPESDVRSNMFEENLKELKKLVHQYTMNRTKALIARSNMMEPL</sequence>
<protein>
    <submittedName>
        <fullName evidence="2">Uncharacterized protein</fullName>
    </submittedName>
</protein>
<evidence type="ECO:0000313" key="3">
    <source>
        <dbReference type="Proteomes" id="UP000823775"/>
    </source>
</evidence>
<comment type="caution">
    <text evidence="2">The sequence shown here is derived from an EMBL/GenBank/DDBJ whole genome shotgun (WGS) entry which is preliminary data.</text>
</comment>
<keyword evidence="1" id="KW-1133">Transmembrane helix</keyword>
<dbReference type="SUPFAM" id="SSF57938">
    <property type="entry name" value="DnaJ/Hsp40 cysteine-rich domain"/>
    <property type="match status" value="1"/>
</dbReference>